<dbReference type="EMBL" id="JACIEI010000004">
    <property type="protein sequence ID" value="MBB3994112.1"/>
    <property type="molecule type" value="Genomic_DNA"/>
</dbReference>
<evidence type="ECO:0000256" key="3">
    <source>
        <dbReference type="ARBA" id="ARBA00022694"/>
    </source>
</evidence>
<dbReference type="EC" id="2.7.7.72" evidence="11"/>
<evidence type="ECO:0000256" key="5">
    <source>
        <dbReference type="ARBA" id="ARBA00022723"/>
    </source>
</evidence>
<dbReference type="SUPFAM" id="SSF81301">
    <property type="entry name" value="Nucleotidyltransferase"/>
    <property type="match status" value="1"/>
</dbReference>
<keyword evidence="12" id="KW-1185">Reference proteome</keyword>
<dbReference type="PANTHER" id="PTHR46173:SF1">
    <property type="entry name" value="CCA TRNA NUCLEOTIDYLTRANSFERASE 1, MITOCHONDRIAL"/>
    <property type="match status" value="1"/>
</dbReference>
<dbReference type="SUPFAM" id="SSF81891">
    <property type="entry name" value="Poly A polymerase C-terminal region-like"/>
    <property type="match status" value="1"/>
</dbReference>
<dbReference type="Pfam" id="PF12627">
    <property type="entry name" value="PolyA_pol_RNAbd"/>
    <property type="match status" value="1"/>
</dbReference>
<dbReference type="InterPro" id="IPR032828">
    <property type="entry name" value="PolyA_RNA-bd"/>
</dbReference>
<keyword evidence="7" id="KW-0460">Magnesium</keyword>
<dbReference type="Gene3D" id="3.30.460.10">
    <property type="entry name" value="Beta Polymerase, domain 2"/>
    <property type="match status" value="1"/>
</dbReference>
<dbReference type="EC" id="3.1.4.-" evidence="11"/>
<gene>
    <name evidence="11" type="ORF">GGR95_001753</name>
</gene>
<evidence type="ECO:0000259" key="10">
    <source>
        <dbReference type="Pfam" id="PF12627"/>
    </source>
</evidence>
<feature type="domain" description="Poly A polymerase head" evidence="9">
    <location>
        <begin position="36"/>
        <end position="157"/>
    </location>
</feature>
<evidence type="ECO:0000256" key="6">
    <source>
        <dbReference type="ARBA" id="ARBA00022741"/>
    </source>
</evidence>
<dbReference type="GO" id="GO:1990817">
    <property type="term" value="F:poly(A) RNA polymerase activity"/>
    <property type="evidence" value="ECO:0007669"/>
    <property type="project" value="UniProtKB-EC"/>
</dbReference>
<protein>
    <submittedName>
        <fullName evidence="11">Poly(A) polymerase/tRNA nucleotidyltransferase (CCA-adding enzyme)</fullName>
        <ecNumber evidence="11">2.7.7.19</ecNumber>
        <ecNumber evidence="11">2.7.7.72</ecNumber>
        <ecNumber evidence="11">3.1.3.-</ecNumber>
        <ecNumber evidence="11">3.1.4.-</ecNumber>
    </submittedName>
</protein>
<dbReference type="CDD" id="cd05398">
    <property type="entry name" value="NT_ClassII-CCAase"/>
    <property type="match status" value="1"/>
</dbReference>
<dbReference type="EC" id="3.1.3.-" evidence="11"/>
<organism evidence="11 12">
    <name type="scientific">Sulfitobacter undariae</name>
    <dbReference type="NCBI Taxonomy" id="1563671"/>
    <lineage>
        <taxon>Bacteria</taxon>
        <taxon>Pseudomonadati</taxon>
        <taxon>Pseudomonadota</taxon>
        <taxon>Alphaproteobacteria</taxon>
        <taxon>Rhodobacterales</taxon>
        <taxon>Roseobacteraceae</taxon>
        <taxon>Sulfitobacter</taxon>
    </lineage>
</organism>
<proteinExistence type="inferred from homology"/>
<dbReference type="GO" id="GO:0046872">
    <property type="term" value="F:metal ion binding"/>
    <property type="evidence" value="ECO:0007669"/>
    <property type="project" value="UniProtKB-KW"/>
</dbReference>
<evidence type="ECO:0000256" key="7">
    <source>
        <dbReference type="ARBA" id="ARBA00022842"/>
    </source>
</evidence>
<keyword evidence="2 8" id="KW-0808">Transferase</keyword>
<dbReference type="PANTHER" id="PTHR46173">
    <property type="entry name" value="CCA TRNA NUCLEOTIDYLTRANSFERASE 1, MITOCHONDRIAL"/>
    <property type="match status" value="1"/>
</dbReference>
<evidence type="ECO:0000256" key="4">
    <source>
        <dbReference type="ARBA" id="ARBA00022695"/>
    </source>
</evidence>
<keyword evidence="5" id="KW-0479">Metal-binding</keyword>
<keyword evidence="6" id="KW-0547">Nucleotide-binding</keyword>
<comment type="similarity">
    <text evidence="8">Belongs to the tRNA nucleotidyltransferase/poly(A) polymerase family.</text>
</comment>
<keyword evidence="4 11" id="KW-0548">Nucleotidyltransferase</keyword>
<dbReference type="GO" id="GO:0000049">
    <property type="term" value="F:tRNA binding"/>
    <property type="evidence" value="ECO:0007669"/>
    <property type="project" value="TreeGrafter"/>
</dbReference>
<name>A0A7W6H0I2_9RHOB</name>
<evidence type="ECO:0000313" key="12">
    <source>
        <dbReference type="Proteomes" id="UP000530268"/>
    </source>
</evidence>
<feature type="domain" description="tRNA nucleotidyltransferase/poly(A) polymerase RNA and SrmB- binding" evidence="10">
    <location>
        <begin position="191"/>
        <end position="243"/>
    </location>
</feature>
<reference evidence="11 12" key="1">
    <citation type="submission" date="2020-08" db="EMBL/GenBank/DDBJ databases">
        <title>Genomic Encyclopedia of Type Strains, Phase IV (KMG-IV): sequencing the most valuable type-strain genomes for metagenomic binning, comparative biology and taxonomic classification.</title>
        <authorList>
            <person name="Goeker M."/>
        </authorList>
    </citation>
    <scope>NUCLEOTIDE SEQUENCE [LARGE SCALE GENOMIC DNA]</scope>
    <source>
        <strain evidence="11 12">DSM 102234</strain>
    </source>
</reference>
<dbReference type="RefSeq" id="WP_184564829.1">
    <property type="nucleotide sequence ID" value="NZ_JACIEI010000004.1"/>
</dbReference>
<comment type="caution">
    <text evidence="11">The sequence shown here is derived from an EMBL/GenBank/DDBJ whole genome shotgun (WGS) entry which is preliminary data.</text>
</comment>
<dbReference type="GO" id="GO:0004810">
    <property type="term" value="F:CCA tRNA nucleotidyltransferase activity"/>
    <property type="evidence" value="ECO:0007669"/>
    <property type="project" value="UniProtKB-EC"/>
</dbReference>
<keyword evidence="11" id="KW-0378">Hydrolase</keyword>
<dbReference type="AlphaFoldDB" id="A0A7W6H0I2"/>
<dbReference type="GO" id="GO:0000166">
    <property type="term" value="F:nucleotide binding"/>
    <property type="evidence" value="ECO:0007669"/>
    <property type="project" value="UniProtKB-KW"/>
</dbReference>
<comment type="cofactor">
    <cofactor evidence="1">
        <name>Mg(2+)</name>
        <dbReference type="ChEBI" id="CHEBI:18420"/>
    </cofactor>
</comment>
<dbReference type="GO" id="GO:0008033">
    <property type="term" value="P:tRNA processing"/>
    <property type="evidence" value="ECO:0007669"/>
    <property type="project" value="UniProtKB-KW"/>
</dbReference>
<dbReference type="EC" id="2.7.7.19" evidence="11"/>
<evidence type="ECO:0000256" key="2">
    <source>
        <dbReference type="ARBA" id="ARBA00022679"/>
    </source>
</evidence>
<evidence type="ECO:0000313" key="11">
    <source>
        <dbReference type="EMBL" id="MBB3994112.1"/>
    </source>
</evidence>
<dbReference type="InterPro" id="IPR002646">
    <property type="entry name" value="PolA_pol_head_dom"/>
</dbReference>
<evidence type="ECO:0000256" key="8">
    <source>
        <dbReference type="RuleBase" id="RU003953"/>
    </source>
</evidence>
<dbReference type="InterPro" id="IPR050264">
    <property type="entry name" value="Bact_CCA-adding_enz_type3_sf"/>
</dbReference>
<sequence>MDRDYTKINASTAPWLAAASARAVCDAIAAGGHQIFYVGGCVRNALMGVPISDVDMSTSATPQQVIELSKNAGLHPVPTGIDHGTITVVSGGIGYEVTTFRRDVETDGRRAVVAFSNDITDDARRRDFTMNALYADADGTVFDPLGGMDDLRARRVRFIEDADQRIQEDYLRTLRYFRFHAWYGDTSDGLDADALAAISSNLSGLETLSAERVGSEMQKLLQAADPSTALAAMAQTGTLGTILAGADTRFSLLTIHSSEVLGLTPDWLGRLVALGGNDVPAKLRLSKQDQRRYAQIHAAAFEGQSLRKVAYENGADIATQAELIRCALAETMPLTQDIAEFERAGSQVFPVSSGDLMPEYEGAALGARLAQLKSAWLESDFKMTNSDLLALPVSSNRDGNL</sequence>
<dbReference type="InterPro" id="IPR043519">
    <property type="entry name" value="NT_sf"/>
</dbReference>
<dbReference type="Pfam" id="PF01743">
    <property type="entry name" value="PolyA_pol"/>
    <property type="match status" value="1"/>
</dbReference>
<evidence type="ECO:0000259" key="9">
    <source>
        <dbReference type="Pfam" id="PF01743"/>
    </source>
</evidence>
<accession>A0A7W6H0I2</accession>
<keyword evidence="8" id="KW-0694">RNA-binding</keyword>
<dbReference type="Gene3D" id="1.10.3090.10">
    <property type="entry name" value="cca-adding enzyme, domain 2"/>
    <property type="match status" value="1"/>
</dbReference>
<evidence type="ECO:0000256" key="1">
    <source>
        <dbReference type="ARBA" id="ARBA00001946"/>
    </source>
</evidence>
<dbReference type="GO" id="GO:0016787">
    <property type="term" value="F:hydrolase activity"/>
    <property type="evidence" value="ECO:0007669"/>
    <property type="project" value="UniProtKB-KW"/>
</dbReference>
<keyword evidence="3" id="KW-0819">tRNA processing</keyword>
<dbReference type="Proteomes" id="UP000530268">
    <property type="component" value="Unassembled WGS sequence"/>
</dbReference>